<dbReference type="STRING" id="660470.Theba_0581"/>
<dbReference type="PANTHER" id="PTHR13016">
    <property type="entry name" value="AMMECR1 HOMOLOG"/>
    <property type="match status" value="1"/>
</dbReference>
<dbReference type="PROSITE" id="PS51112">
    <property type="entry name" value="AMMECR1"/>
    <property type="match status" value="1"/>
</dbReference>
<dbReference type="GeneID" id="87106430"/>
<dbReference type="Gene3D" id="3.30.1490.150">
    <property type="entry name" value="Hypothetical protein ph0010, domain 2"/>
    <property type="match status" value="1"/>
</dbReference>
<dbReference type="eggNOG" id="COG2078">
    <property type="taxonomic scope" value="Bacteria"/>
</dbReference>
<evidence type="ECO:0000313" key="3">
    <source>
        <dbReference type="Proteomes" id="UP000002881"/>
    </source>
</evidence>
<dbReference type="PANTHER" id="PTHR13016:SF0">
    <property type="entry name" value="AMME SYNDROME CANDIDATE GENE 1 PROTEIN"/>
    <property type="match status" value="1"/>
</dbReference>
<dbReference type="RefSeq" id="WP_014730389.1">
    <property type="nucleotide sequence ID" value="NC_017934.1"/>
</dbReference>
<dbReference type="SUPFAM" id="SSF143447">
    <property type="entry name" value="AMMECR1-like"/>
    <property type="match status" value="1"/>
</dbReference>
<protein>
    <recommendedName>
        <fullName evidence="1">AMMECR1 domain-containing protein</fullName>
    </recommendedName>
</protein>
<dbReference type="KEGG" id="mpg:Theba_0581"/>
<reference evidence="2 3" key="1">
    <citation type="journal article" date="2012" name="Genome Biol. Evol.">
        <title>Genome Sequence of the Mesophilic Thermotogales Bacterium Mesotoga prima MesG1.Ag.4.2 Reveals the Largest Thermotogales Genome To Date.</title>
        <authorList>
            <person name="Zhaxybayeva O."/>
            <person name="Swithers K.S."/>
            <person name="Foght J."/>
            <person name="Green A.G."/>
            <person name="Bruce D."/>
            <person name="Detter C."/>
            <person name="Han S."/>
            <person name="Teshima H."/>
            <person name="Han J."/>
            <person name="Woyke T."/>
            <person name="Pitluck S."/>
            <person name="Nolan M."/>
            <person name="Ivanova N."/>
            <person name="Pati A."/>
            <person name="Land M.L."/>
            <person name="Dlutek M."/>
            <person name="Doolittle W.F."/>
            <person name="Noll K.M."/>
            <person name="Nesbo C.L."/>
        </authorList>
    </citation>
    <scope>NUCLEOTIDE SEQUENCE [LARGE SCALE GENOMIC DNA]</scope>
    <source>
        <strain evidence="3">mesG1.Ag.4.2</strain>
    </source>
</reference>
<dbReference type="HOGENOM" id="CLU_095686_1_1_0"/>
<dbReference type="InterPro" id="IPR002733">
    <property type="entry name" value="AMMECR1_domain"/>
</dbReference>
<dbReference type="EMBL" id="CP003532">
    <property type="protein sequence ID" value="AFK06300.1"/>
    <property type="molecule type" value="Genomic_DNA"/>
</dbReference>
<sequence>MYYSEPVRIARCAMEEFIRHGVLIGTPDWVSEEFLSKRAGCFVSLHTSNGSLRGCIGTIYPLQENVALEIIQNAISASTKDPRFPPVEASELADIDVSVDILSPPERTTLSGLDPKKYGVIVSLGYRKGVLLPDLEGVDTIQKQLSIALRKAGIRESEDYSIFRFSVERYR</sequence>
<evidence type="ECO:0000259" key="1">
    <source>
        <dbReference type="PROSITE" id="PS51112"/>
    </source>
</evidence>
<dbReference type="InterPro" id="IPR027623">
    <property type="entry name" value="AmmeMemoSam_A"/>
</dbReference>
<evidence type="ECO:0000313" key="2">
    <source>
        <dbReference type="EMBL" id="AFK06300.1"/>
    </source>
</evidence>
<dbReference type="InterPro" id="IPR027485">
    <property type="entry name" value="AMMECR1_N"/>
</dbReference>
<accession>I2F2Z7</accession>
<dbReference type="Gene3D" id="3.30.700.20">
    <property type="entry name" value="Hypothetical protein ph0010, domain 1"/>
    <property type="match status" value="1"/>
</dbReference>
<organism evidence="2 3">
    <name type="scientific">Mesotoga prima MesG1.Ag.4.2</name>
    <dbReference type="NCBI Taxonomy" id="660470"/>
    <lineage>
        <taxon>Bacteria</taxon>
        <taxon>Thermotogati</taxon>
        <taxon>Thermotogota</taxon>
        <taxon>Thermotogae</taxon>
        <taxon>Kosmotogales</taxon>
        <taxon>Kosmotogaceae</taxon>
        <taxon>Mesotoga</taxon>
    </lineage>
</organism>
<keyword evidence="3" id="KW-1185">Reference proteome</keyword>
<gene>
    <name evidence="2" type="ORF">Theba_0581</name>
</gene>
<dbReference type="NCBIfam" id="TIGR04335">
    <property type="entry name" value="AmmeMemoSam_A"/>
    <property type="match status" value="1"/>
</dbReference>
<dbReference type="AlphaFoldDB" id="I2F2Z7"/>
<name>I2F2Z7_9BACT</name>
<proteinExistence type="predicted"/>
<dbReference type="Proteomes" id="UP000002881">
    <property type="component" value="Chromosome"/>
</dbReference>
<dbReference type="InterPro" id="IPR036071">
    <property type="entry name" value="AMMECR1_dom_sf"/>
</dbReference>
<feature type="domain" description="AMMECR1" evidence="1">
    <location>
        <begin position="1"/>
        <end position="171"/>
    </location>
</feature>
<dbReference type="Pfam" id="PF01871">
    <property type="entry name" value="AMMECR1"/>
    <property type="match status" value="1"/>
</dbReference>
<dbReference type="InterPro" id="IPR023473">
    <property type="entry name" value="AMMECR1"/>
</dbReference>